<comment type="caution">
    <text evidence="15">The sequence shown here is derived from an EMBL/GenBank/DDBJ whole genome shotgun (WGS) entry which is preliminary data.</text>
</comment>
<evidence type="ECO:0000256" key="6">
    <source>
        <dbReference type="ARBA" id="ARBA00023125"/>
    </source>
</evidence>
<dbReference type="FunFam" id="1.10.10.160:FF:000001">
    <property type="entry name" value="ATP-dependent DNA helicase"/>
    <property type="match status" value="1"/>
</dbReference>
<dbReference type="GO" id="GO:0000725">
    <property type="term" value="P:recombinational repair"/>
    <property type="evidence" value="ECO:0007669"/>
    <property type="project" value="TreeGrafter"/>
</dbReference>
<evidence type="ECO:0000256" key="5">
    <source>
        <dbReference type="ARBA" id="ARBA00022840"/>
    </source>
</evidence>
<evidence type="ECO:0000313" key="15">
    <source>
        <dbReference type="EMBL" id="NYD26229.1"/>
    </source>
</evidence>
<dbReference type="GO" id="GO:0016787">
    <property type="term" value="F:hydrolase activity"/>
    <property type="evidence" value="ECO:0007669"/>
    <property type="project" value="UniProtKB-UniRule"/>
</dbReference>
<dbReference type="PANTHER" id="PTHR11070:SF2">
    <property type="entry name" value="ATP-DEPENDENT DNA HELICASE SRS2"/>
    <property type="match status" value="1"/>
</dbReference>
<dbReference type="GO" id="GO:0009314">
    <property type="term" value="P:response to radiation"/>
    <property type="evidence" value="ECO:0007669"/>
    <property type="project" value="UniProtKB-ARBA"/>
</dbReference>
<dbReference type="Gene3D" id="1.10.10.160">
    <property type="match status" value="1"/>
</dbReference>
<evidence type="ECO:0000256" key="12">
    <source>
        <dbReference type="SAM" id="MobiDB-lite"/>
    </source>
</evidence>
<evidence type="ECO:0000256" key="4">
    <source>
        <dbReference type="ARBA" id="ARBA00022806"/>
    </source>
</evidence>
<evidence type="ECO:0000256" key="10">
    <source>
        <dbReference type="ARBA" id="ARBA00048988"/>
    </source>
</evidence>
<dbReference type="EC" id="5.6.2.4" evidence="9"/>
<dbReference type="Gene3D" id="3.40.50.300">
    <property type="entry name" value="P-loop containing nucleotide triphosphate hydrolases"/>
    <property type="match status" value="2"/>
</dbReference>
<keyword evidence="5 11" id="KW-0067">ATP-binding</keyword>
<dbReference type="GO" id="GO:0005829">
    <property type="term" value="C:cytosol"/>
    <property type="evidence" value="ECO:0007669"/>
    <property type="project" value="TreeGrafter"/>
</dbReference>
<feature type="domain" description="UvrD-like helicase C-terminal" evidence="14">
    <location>
        <begin position="334"/>
        <end position="634"/>
    </location>
</feature>
<dbReference type="EMBL" id="JACCBD010000001">
    <property type="protein sequence ID" value="NYD26229.1"/>
    <property type="molecule type" value="Genomic_DNA"/>
</dbReference>
<keyword evidence="6" id="KW-0238">DNA-binding</keyword>
<protein>
    <recommendedName>
        <fullName evidence="9">DNA 3'-5' helicase</fullName>
        <ecNumber evidence="9">5.6.2.4</ecNumber>
    </recommendedName>
</protein>
<proteinExistence type="inferred from homology"/>
<feature type="binding site" evidence="11">
    <location>
        <begin position="48"/>
        <end position="55"/>
    </location>
    <ligand>
        <name>ATP</name>
        <dbReference type="ChEBI" id="CHEBI:30616"/>
    </ligand>
</feature>
<dbReference type="InterPro" id="IPR013986">
    <property type="entry name" value="DExx_box_DNA_helicase_dom_sf"/>
</dbReference>
<comment type="catalytic activity">
    <reaction evidence="8">
        <text>Couples ATP hydrolysis with the unwinding of duplex DNA by translocating in the 3'-5' direction.</text>
        <dbReference type="EC" id="5.6.2.4"/>
    </reaction>
</comment>
<evidence type="ECO:0000256" key="2">
    <source>
        <dbReference type="ARBA" id="ARBA00022741"/>
    </source>
</evidence>
<evidence type="ECO:0000256" key="11">
    <source>
        <dbReference type="PROSITE-ProRule" id="PRU00560"/>
    </source>
</evidence>
<dbReference type="Pfam" id="PF13361">
    <property type="entry name" value="UvrD_C"/>
    <property type="match status" value="1"/>
</dbReference>
<comment type="catalytic activity">
    <reaction evidence="10">
        <text>ATP + H2O = ADP + phosphate + H(+)</text>
        <dbReference type="Rhea" id="RHEA:13065"/>
        <dbReference type="ChEBI" id="CHEBI:15377"/>
        <dbReference type="ChEBI" id="CHEBI:15378"/>
        <dbReference type="ChEBI" id="CHEBI:30616"/>
        <dbReference type="ChEBI" id="CHEBI:43474"/>
        <dbReference type="ChEBI" id="CHEBI:456216"/>
        <dbReference type="EC" id="5.6.2.4"/>
    </reaction>
</comment>
<dbReference type="CDD" id="cd17932">
    <property type="entry name" value="DEXQc_UvrD"/>
    <property type="match status" value="1"/>
</dbReference>
<dbReference type="PROSITE" id="PS51198">
    <property type="entry name" value="UVRD_HELICASE_ATP_BIND"/>
    <property type="match status" value="1"/>
</dbReference>
<evidence type="ECO:0000313" key="16">
    <source>
        <dbReference type="Proteomes" id="UP000586095"/>
    </source>
</evidence>
<evidence type="ECO:0000259" key="13">
    <source>
        <dbReference type="PROSITE" id="PS51198"/>
    </source>
</evidence>
<feature type="region of interest" description="Disordered" evidence="12">
    <location>
        <begin position="715"/>
        <end position="781"/>
    </location>
</feature>
<dbReference type="AlphaFoldDB" id="A0A852R728"/>
<dbReference type="Pfam" id="PF00580">
    <property type="entry name" value="UvrD-helicase"/>
    <property type="match status" value="1"/>
</dbReference>
<dbReference type="GO" id="GO:0043138">
    <property type="term" value="F:3'-5' DNA helicase activity"/>
    <property type="evidence" value="ECO:0007669"/>
    <property type="project" value="UniProtKB-EC"/>
</dbReference>
<accession>A0A852R728</accession>
<feature type="region of interest" description="Disordered" evidence="12">
    <location>
        <begin position="527"/>
        <end position="546"/>
    </location>
</feature>
<dbReference type="InterPro" id="IPR014017">
    <property type="entry name" value="DNA_helicase_UvrD-like_C"/>
</dbReference>
<evidence type="ECO:0000256" key="1">
    <source>
        <dbReference type="ARBA" id="ARBA00009922"/>
    </source>
</evidence>
<sequence length="869" mass="94399">MSDFELLDPGAAFGGAQPADGGDPLLDGLNPEQRRAVVARGPALLIVAGAGSGKTRVLTHRIAHLIREKEAWPSQILAITFTNKAAAEMRERLGGLLGSGVEGMWVSTFHSACVRILRREAERFGYVSGFTIYDSADSRALLKRIIKDLDADTYGFTPANTSAKISKLKNELSDATDYASTMNASDPRERLFTEIFTAYEQELKRANAFDFDDLIGQTVQLFRAHPDVAAIYKRRFRHILVDEYQDTNHAQYSLIRELTKSVEPEQLATLVPPVRERELDGLGRIPGASLTVVGDSDQSIYAFRGADIRNIVEFERDFSNAEVVKLEQNYRSTQNILSAANAVIGNNFDRQDKKLWTAEGDGDKIVGFTGYSQHDEARFVAEEIEDLHRDGMAYGDIAVFYRTNSQTRALEELLIRSAIPYRVLGGTKFYDRAEIKDAMAYLTTIANPFDPIAWSRMLGAPKRGVGPMAEAHLANFQEAEGVSFHQAMERAAEIPALGPKIRTTVVELADMLARATAMALGGGGTEVLPPVAEEADDETSDASRKKPAPVADVLKLVLDSTEMIEKLRAKRDPQDDARAENLEELLAVAREFDAQQPGAGLLAFLTEVSLVAAADDLDDQSGTVSLMTLHTAKGLEYPAVFITGVEEGLIPHQMSVDELGGINEERRLMYVGITRARQKLFITLASTRATFGDIAVAMPSRFLQEIPESLIEWRQSPGEVTGRGGTASRALNAGRAPGAGGSSGASWSRNRDSQVSFGAGGAGGSSAAVSEPASGNMQSALDKWRERKRLAKEAQAAGGGFPNTIVGNIRDNGDLELALGDRIRHDEYGEGRVNAVTGAGSKRVAHVTFDSVGERKLLVKLAPIEKLSE</sequence>
<dbReference type="Proteomes" id="UP000586095">
    <property type="component" value="Unassembled WGS sequence"/>
</dbReference>
<dbReference type="RefSeq" id="WP_185986496.1">
    <property type="nucleotide sequence ID" value="NZ_JACCBD010000001.1"/>
</dbReference>
<evidence type="ECO:0000259" key="14">
    <source>
        <dbReference type="PROSITE" id="PS51217"/>
    </source>
</evidence>
<keyword evidence="7" id="KW-0413">Isomerase</keyword>
<dbReference type="GO" id="GO:0003677">
    <property type="term" value="F:DNA binding"/>
    <property type="evidence" value="ECO:0007669"/>
    <property type="project" value="UniProtKB-KW"/>
</dbReference>
<dbReference type="SUPFAM" id="SSF52540">
    <property type="entry name" value="P-loop containing nucleoside triphosphate hydrolases"/>
    <property type="match status" value="1"/>
</dbReference>
<keyword evidence="3 11" id="KW-0378">Hydrolase</keyword>
<evidence type="ECO:0000256" key="9">
    <source>
        <dbReference type="ARBA" id="ARBA00034808"/>
    </source>
</evidence>
<dbReference type="GO" id="GO:0033202">
    <property type="term" value="C:DNA helicase complex"/>
    <property type="evidence" value="ECO:0007669"/>
    <property type="project" value="TreeGrafter"/>
</dbReference>
<dbReference type="PANTHER" id="PTHR11070">
    <property type="entry name" value="UVRD / RECB / PCRA DNA HELICASE FAMILY MEMBER"/>
    <property type="match status" value="1"/>
</dbReference>
<comment type="similarity">
    <text evidence="1">Belongs to the helicase family. UvrD subfamily.</text>
</comment>
<evidence type="ECO:0000256" key="7">
    <source>
        <dbReference type="ARBA" id="ARBA00023235"/>
    </source>
</evidence>
<evidence type="ECO:0000256" key="3">
    <source>
        <dbReference type="ARBA" id="ARBA00022801"/>
    </source>
</evidence>
<dbReference type="InterPro" id="IPR027417">
    <property type="entry name" value="P-loop_NTPase"/>
</dbReference>
<organism evidence="15 16">
    <name type="scientific">Leucobacter aridicollis</name>
    <dbReference type="NCBI Taxonomy" id="283878"/>
    <lineage>
        <taxon>Bacteria</taxon>
        <taxon>Bacillati</taxon>
        <taxon>Actinomycetota</taxon>
        <taxon>Actinomycetes</taxon>
        <taxon>Micrococcales</taxon>
        <taxon>Microbacteriaceae</taxon>
        <taxon>Leucobacter</taxon>
    </lineage>
</organism>
<keyword evidence="2 11" id="KW-0547">Nucleotide-binding</keyword>
<name>A0A852R728_9MICO</name>
<keyword evidence="4 11" id="KW-0347">Helicase</keyword>
<dbReference type="PROSITE" id="PS51217">
    <property type="entry name" value="UVRD_HELICASE_CTER"/>
    <property type="match status" value="1"/>
</dbReference>
<dbReference type="Gene3D" id="1.10.486.10">
    <property type="entry name" value="PCRA, domain 4"/>
    <property type="match status" value="1"/>
</dbReference>
<dbReference type="InterPro" id="IPR014016">
    <property type="entry name" value="UvrD-like_ATP-bd"/>
</dbReference>
<dbReference type="CDD" id="cd18807">
    <property type="entry name" value="SF1_C_UvrD"/>
    <property type="match status" value="1"/>
</dbReference>
<gene>
    <name evidence="15" type="ORF">BJ960_001032</name>
</gene>
<dbReference type="Pfam" id="PF21196">
    <property type="entry name" value="PcrA_UvrD_tudor"/>
    <property type="match status" value="1"/>
</dbReference>
<keyword evidence="16" id="KW-1185">Reference proteome</keyword>
<feature type="domain" description="UvrD-like helicase ATP-binding" evidence="13">
    <location>
        <begin position="27"/>
        <end position="333"/>
    </location>
</feature>
<dbReference type="GO" id="GO:0005524">
    <property type="term" value="F:ATP binding"/>
    <property type="evidence" value="ECO:0007669"/>
    <property type="project" value="UniProtKB-UniRule"/>
</dbReference>
<reference evidence="15 16" key="1">
    <citation type="submission" date="2020-07" db="EMBL/GenBank/DDBJ databases">
        <title>Sequencing the genomes of 1000 actinobacteria strains.</title>
        <authorList>
            <person name="Klenk H.-P."/>
        </authorList>
    </citation>
    <scope>NUCLEOTIDE SEQUENCE [LARGE SCALE GENOMIC DNA]</scope>
    <source>
        <strain evidence="15 16">DSM 17380</strain>
    </source>
</reference>
<feature type="compositionally biased region" description="Low complexity" evidence="12">
    <location>
        <begin position="765"/>
        <end position="775"/>
    </location>
</feature>
<dbReference type="InterPro" id="IPR000212">
    <property type="entry name" value="DNA_helicase_UvrD/REP"/>
</dbReference>
<evidence type="ECO:0000256" key="8">
    <source>
        <dbReference type="ARBA" id="ARBA00034617"/>
    </source>
</evidence>